<comment type="caution">
    <text evidence="2">The sequence shown here is derived from an EMBL/GenBank/DDBJ whole genome shotgun (WGS) entry which is preliminary data.</text>
</comment>
<keyword evidence="1" id="KW-0472">Membrane</keyword>
<sequence length="102" mass="11419">MGTFGKKLPAVSGLSVAALTFVLNLFAYTAREANSIGYFYLGYLLLLVLLTFLGLGFLFCLAARRKAYAKQMFWSLVFALKAFIAVHLLWYMLTTYLDLISA</sequence>
<evidence type="ECO:0000256" key="1">
    <source>
        <dbReference type="SAM" id="Phobius"/>
    </source>
</evidence>
<accession>A0A839GRH3</accession>
<feature type="transmembrane region" description="Helical" evidence="1">
    <location>
        <begin position="73"/>
        <end position="93"/>
    </location>
</feature>
<keyword evidence="1" id="KW-1133">Transmembrane helix</keyword>
<protein>
    <submittedName>
        <fullName evidence="2">Glucan phosphoethanolaminetransferase (Alkaline phosphatase superfamily)</fullName>
    </submittedName>
</protein>
<dbReference type="Proteomes" id="UP000563094">
    <property type="component" value="Unassembled WGS sequence"/>
</dbReference>
<keyword evidence="1" id="KW-0812">Transmembrane</keyword>
<proteinExistence type="predicted"/>
<dbReference type="AlphaFoldDB" id="A0A839GRH3"/>
<keyword evidence="3" id="KW-1185">Reference proteome</keyword>
<evidence type="ECO:0000313" key="3">
    <source>
        <dbReference type="Proteomes" id="UP000563094"/>
    </source>
</evidence>
<keyword evidence="2" id="KW-0808">Transferase</keyword>
<gene>
    <name evidence="2" type="ORF">FHS90_001716</name>
</gene>
<dbReference type="RefSeq" id="WP_066834398.1">
    <property type="nucleotide sequence ID" value="NZ_JACJIQ010000005.1"/>
</dbReference>
<dbReference type="GO" id="GO:0016740">
    <property type="term" value="F:transferase activity"/>
    <property type="evidence" value="ECO:0007669"/>
    <property type="project" value="UniProtKB-KW"/>
</dbReference>
<reference evidence="2 3" key="1">
    <citation type="submission" date="2020-08" db="EMBL/GenBank/DDBJ databases">
        <title>Genomic Encyclopedia of Type Strains, Phase IV (KMG-IV): sequencing the most valuable type-strain genomes for metagenomic binning, comparative biology and taxonomic classification.</title>
        <authorList>
            <person name="Goeker M."/>
        </authorList>
    </citation>
    <scope>NUCLEOTIDE SEQUENCE [LARGE SCALE GENOMIC DNA]</scope>
    <source>
        <strain evidence="2 3">DSM 29854</strain>
    </source>
</reference>
<evidence type="ECO:0000313" key="2">
    <source>
        <dbReference type="EMBL" id="MBA9077008.1"/>
    </source>
</evidence>
<organism evidence="2 3">
    <name type="scientific">Rufibacter quisquiliarum</name>
    <dbReference type="NCBI Taxonomy" id="1549639"/>
    <lineage>
        <taxon>Bacteria</taxon>
        <taxon>Pseudomonadati</taxon>
        <taxon>Bacteroidota</taxon>
        <taxon>Cytophagia</taxon>
        <taxon>Cytophagales</taxon>
        <taxon>Hymenobacteraceae</taxon>
        <taxon>Rufibacter</taxon>
    </lineage>
</organism>
<feature type="transmembrane region" description="Helical" evidence="1">
    <location>
        <begin position="37"/>
        <end position="61"/>
    </location>
</feature>
<name>A0A839GRH3_9BACT</name>
<dbReference type="EMBL" id="JACJIQ010000005">
    <property type="protein sequence ID" value="MBA9077008.1"/>
    <property type="molecule type" value="Genomic_DNA"/>
</dbReference>